<keyword evidence="2" id="KW-1185">Reference proteome</keyword>
<protein>
    <submittedName>
        <fullName evidence="1">Uncharacterized protein</fullName>
    </submittedName>
</protein>
<dbReference type="AlphaFoldDB" id="A0A4C1W6P7"/>
<evidence type="ECO:0000313" key="2">
    <source>
        <dbReference type="Proteomes" id="UP000299102"/>
    </source>
</evidence>
<comment type="caution">
    <text evidence="1">The sequence shown here is derived from an EMBL/GenBank/DDBJ whole genome shotgun (WGS) entry which is preliminary data.</text>
</comment>
<evidence type="ECO:0000313" key="1">
    <source>
        <dbReference type="EMBL" id="GBP45805.1"/>
    </source>
</evidence>
<sequence length="103" mass="11762">MQLHSKTIFRYSRIRPSECNQLNGSNLDELKRRDLKICPRSEATIGTAIYYFLTSIAMPYLSGARKHSFVGHPRPQWSQVRDEELTLPHASSHRGCDSNGSSR</sequence>
<organism evidence="1 2">
    <name type="scientific">Eumeta variegata</name>
    <name type="common">Bagworm moth</name>
    <name type="synonym">Eumeta japonica</name>
    <dbReference type="NCBI Taxonomy" id="151549"/>
    <lineage>
        <taxon>Eukaryota</taxon>
        <taxon>Metazoa</taxon>
        <taxon>Ecdysozoa</taxon>
        <taxon>Arthropoda</taxon>
        <taxon>Hexapoda</taxon>
        <taxon>Insecta</taxon>
        <taxon>Pterygota</taxon>
        <taxon>Neoptera</taxon>
        <taxon>Endopterygota</taxon>
        <taxon>Lepidoptera</taxon>
        <taxon>Glossata</taxon>
        <taxon>Ditrysia</taxon>
        <taxon>Tineoidea</taxon>
        <taxon>Psychidae</taxon>
        <taxon>Oiketicinae</taxon>
        <taxon>Eumeta</taxon>
    </lineage>
</organism>
<dbReference type="EMBL" id="BGZK01000471">
    <property type="protein sequence ID" value="GBP45805.1"/>
    <property type="molecule type" value="Genomic_DNA"/>
</dbReference>
<name>A0A4C1W6P7_EUMVA</name>
<reference evidence="1 2" key="1">
    <citation type="journal article" date="2019" name="Commun. Biol.">
        <title>The bagworm genome reveals a unique fibroin gene that provides high tensile strength.</title>
        <authorList>
            <person name="Kono N."/>
            <person name="Nakamura H."/>
            <person name="Ohtoshi R."/>
            <person name="Tomita M."/>
            <person name="Numata K."/>
            <person name="Arakawa K."/>
        </authorList>
    </citation>
    <scope>NUCLEOTIDE SEQUENCE [LARGE SCALE GENOMIC DNA]</scope>
</reference>
<proteinExistence type="predicted"/>
<accession>A0A4C1W6P7</accession>
<dbReference type="Proteomes" id="UP000299102">
    <property type="component" value="Unassembled WGS sequence"/>
</dbReference>
<gene>
    <name evidence="1" type="ORF">EVAR_76113_1</name>
</gene>